<dbReference type="EMBL" id="MU275853">
    <property type="protein sequence ID" value="KAI0051346.1"/>
    <property type="molecule type" value="Genomic_DNA"/>
</dbReference>
<reference evidence="1" key="1">
    <citation type="submission" date="2021-02" db="EMBL/GenBank/DDBJ databases">
        <authorList>
            <consortium name="DOE Joint Genome Institute"/>
            <person name="Ahrendt S."/>
            <person name="Looney B.P."/>
            <person name="Miyauchi S."/>
            <person name="Morin E."/>
            <person name="Drula E."/>
            <person name="Courty P.E."/>
            <person name="Chicoki N."/>
            <person name="Fauchery L."/>
            <person name="Kohler A."/>
            <person name="Kuo A."/>
            <person name="Labutti K."/>
            <person name="Pangilinan J."/>
            <person name="Lipzen A."/>
            <person name="Riley R."/>
            <person name="Andreopoulos W."/>
            <person name="He G."/>
            <person name="Johnson J."/>
            <person name="Barry K.W."/>
            <person name="Grigoriev I.V."/>
            <person name="Nagy L."/>
            <person name="Hibbett D."/>
            <person name="Henrissat B."/>
            <person name="Matheny P.B."/>
            <person name="Labbe J."/>
            <person name="Martin F."/>
        </authorList>
    </citation>
    <scope>NUCLEOTIDE SEQUENCE</scope>
    <source>
        <strain evidence="1">FP105234-sp</strain>
    </source>
</reference>
<keyword evidence="2" id="KW-1185">Reference proteome</keyword>
<name>A0ACB8S626_9AGAM</name>
<proteinExistence type="predicted"/>
<protein>
    <submittedName>
        <fullName evidence="1">Uncharacterized protein</fullName>
    </submittedName>
</protein>
<dbReference type="Proteomes" id="UP000814033">
    <property type="component" value="Unassembled WGS sequence"/>
</dbReference>
<organism evidence="1 2">
    <name type="scientific">Auriscalpium vulgare</name>
    <dbReference type="NCBI Taxonomy" id="40419"/>
    <lineage>
        <taxon>Eukaryota</taxon>
        <taxon>Fungi</taxon>
        <taxon>Dikarya</taxon>
        <taxon>Basidiomycota</taxon>
        <taxon>Agaricomycotina</taxon>
        <taxon>Agaricomycetes</taxon>
        <taxon>Russulales</taxon>
        <taxon>Auriscalpiaceae</taxon>
        <taxon>Auriscalpium</taxon>
    </lineage>
</organism>
<evidence type="ECO:0000313" key="2">
    <source>
        <dbReference type="Proteomes" id="UP000814033"/>
    </source>
</evidence>
<gene>
    <name evidence="1" type="ORF">FA95DRAFT_314420</name>
</gene>
<sequence>MASLTQLCLNDCALLFIPSDDFRANFITSVYVYAASPHQRPADVQQRYNAVQATVSELLLKLATQHTRKPFPQHVFPLILEGEGYKLHIVLKGWEYGQTIELAWGGQTLVPTEEKWSVLFEVCD</sequence>
<comment type="caution">
    <text evidence="1">The sequence shown here is derived from an EMBL/GenBank/DDBJ whole genome shotgun (WGS) entry which is preliminary data.</text>
</comment>
<evidence type="ECO:0000313" key="1">
    <source>
        <dbReference type="EMBL" id="KAI0051346.1"/>
    </source>
</evidence>
<reference evidence="1" key="2">
    <citation type="journal article" date="2022" name="New Phytol.">
        <title>Evolutionary transition to the ectomycorrhizal habit in the genomes of a hyperdiverse lineage of mushroom-forming fungi.</title>
        <authorList>
            <person name="Looney B."/>
            <person name="Miyauchi S."/>
            <person name="Morin E."/>
            <person name="Drula E."/>
            <person name="Courty P.E."/>
            <person name="Kohler A."/>
            <person name="Kuo A."/>
            <person name="LaButti K."/>
            <person name="Pangilinan J."/>
            <person name="Lipzen A."/>
            <person name="Riley R."/>
            <person name="Andreopoulos W."/>
            <person name="He G."/>
            <person name="Johnson J."/>
            <person name="Nolan M."/>
            <person name="Tritt A."/>
            <person name="Barry K.W."/>
            <person name="Grigoriev I.V."/>
            <person name="Nagy L.G."/>
            <person name="Hibbett D."/>
            <person name="Henrissat B."/>
            <person name="Matheny P.B."/>
            <person name="Labbe J."/>
            <person name="Martin F.M."/>
        </authorList>
    </citation>
    <scope>NUCLEOTIDE SEQUENCE</scope>
    <source>
        <strain evidence="1">FP105234-sp</strain>
    </source>
</reference>
<accession>A0ACB8S626</accession>